<keyword evidence="5" id="KW-1185">Reference proteome</keyword>
<dbReference type="InterPro" id="IPR032755">
    <property type="entry name" value="TSNAXIP1_N"/>
</dbReference>
<feature type="coiled-coil region" evidence="2">
    <location>
        <begin position="191"/>
        <end position="331"/>
    </location>
</feature>
<dbReference type="EMBL" id="CYKH01000551">
    <property type="protein sequence ID" value="CUG06006.1"/>
    <property type="molecule type" value="Genomic_DNA"/>
</dbReference>
<dbReference type="GO" id="GO:0005737">
    <property type="term" value="C:cytoplasm"/>
    <property type="evidence" value="ECO:0007669"/>
    <property type="project" value="TreeGrafter"/>
</dbReference>
<dbReference type="AlphaFoldDB" id="A0A0S4ISJ1"/>
<dbReference type="PANTHER" id="PTHR16306:SF0">
    <property type="entry name" value="TRANSLIN-ASSOCIATED FACTOR X-INTERACTING PROTEIN 1"/>
    <property type="match status" value="1"/>
</dbReference>
<dbReference type="PANTHER" id="PTHR16306">
    <property type="entry name" value="TRANSLIN-ASSOCIATED FACTOR X-INTERACTING PROTEIN 1"/>
    <property type="match status" value="1"/>
</dbReference>
<organism evidence="4 5">
    <name type="scientific">Bodo saltans</name>
    <name type="common">Flagellated protozoan</name>
    <dbReference type="NCBI Taxonomy" id="75058"/>
    <lineage>
        <taxon>Eukaryota</taxon>
        <taxon>Discoba</taxon>
        <taxon>Euglenozoa</taxon>
        <taxon>Kinetoplastea</taxon>
        <taxon>Metakinetoplastina</taxon>
        <taxon>Eubodonida</taxon>
        <taxon>Bodonidae</taxon>
        <taxon>Bodo</taxon>
    </lineage>
</organism>
<keyword evidence="1 2" id="KW-0175">Coiled coil</keyword>
<dbReference type="OMA" id="FVNHFSE"/>
<name>A0A0S4ISJ1_BODSA</name>
<accession>A0A0S4ISJ1</accession>
<evidence type="ECO:0000259" key="3">
    <source>
        <dbReference type="Pfam" id="PF15739"/>
    </source>
</evidence>
<reference evidence="5" key="1">
    <citation type="submission" date="2015-09" db="EMBL/GenBank/DDBJ databases">
        <authorList>
            <consortium name="Pathogen Informatics"/>
        </authorList>
    </citation>
    <scope>NUCLEOTIDE SEQUENCE [LARGE SCALE GENOMIC DNA]</scope>
    <source>
        <strain evidence="5">Lake Konstanz</strain>
    </source>
</reference>
<sequence>MRSSFFFTLTIPNKFRIVGLSNITTMHQQSQVVVAPPRGPNPFSSRLPSDEVALPQLSLTPRQEASVVPMRASPRLLGEKVHDPQATSVQRRLKLLESRAISTQVNPIAAWPSTGTKTTHCLTTRPPLSVEIENYIRKEHRNLLLVKPDAARNESLCIYREAFGCVINHFPEYASILSLIKSEYDHAITDLESTAQRVAKIELENKSMKATHLMQLQQEREQMETCLSEAQTQLAAALRANQTHRQHIAKLEHDRSQMQQQMEERKKEFDDSQERVRVLSVTLIEEASRMAKLMAKHHSAQKEVERLNMLVESLRQIISEAERTIQVFRQAPMPGEGANGSSAAMDDRHVQPLFRRNTSKLHSTASTAVKKTAIVEVESVADDNSASSPLGSVKPLRTTATTQFSPSGSISDGRRSSMANFSNEEVEALREQIFDLECHIESLEHKNTQQVKENATLYEKIARLQQHHERDTLTPRPDWKTVSGRLPGFQYDNKQTSSETVGEIITFVKERLRVDVLANERAALGEIIWNWLNDDDMCETDLQHRYKYFVPRGTAQNIPVYFRSSVPVRNRRLNKLDVELLLNQFWNMRIEQRRSIPFPTIADSWMEWTTKQCGSMAAGVELSYNIFDVCERYQYDPDCKLFLKVIRGELTEMVVTDQRQSMDALLELTNQFRKPGNQVMISKHDFFKAIRIVFPGKSRDHMDKLRFVLSMTKKREEFDFRDVFAEDADKSQSRFVEVLRKQHIDEVEFFAVEVIEAIRALVTPEGRLGVAEAMNTYLELDQGATESDVQQIFSTACRLTMQDLLNADHDLQVDAEMVLNRLKLHVLLKRASPPKSEAQEDDE</sequence>
<feature type="domain" description="Translin-associated factor X-interacting protein 1 N-terminal" evidence="3">
    <location>
        <begin position="133"/>
        <end position="236"/>
    </location>
</feature>
<gene>
    <name evidence="4" type="ORF">BSAL_71470</name>
</gene>
<evidence type="ECO:0000256" key="1">
    <source>
        <dbReference type="ARBA" id="ARBA00023054"/>
    </source>
</evidence>
<evidence type="ECO:0000313" key="4">
    <source>
        <dbReference type="EMBL" id="CUG06006.1"/>
    </source>
</evidence>
<evidence type="ECO:0000256" key="2">
    <source>
        <dbReference type="SAM" id="Coils"/>
    </source>
</evidence>
<dbReference type="Proteomes" id="UP000051952">
    <property type="component" value="Unassembled WGS sequence"/>
</dbReference>
<dbReference type="Pfam" id="PF15739">
    <property type="entry name" value="TSNAXIP1_N"/>
    <property type="match status" value="1"/>
</dbReference>
<proteinExistence type="predicted"/>
<protein>
    <recommendedName>
        <fullName evidence="3">Translin-associated factor X-interacting protein 1 N-terminal domain-containing protein</fullName>
    </recommendedName>
</protein>
<dbReference type="OrthoDB" id="261426at2759"/>
<evidence type="ECO:0000313" key="5">
    <source>
        <dbReference type="Proteomes" id="UP000051952"/>
    </source>
</evidence>
<dbReference type="VEuPathDB" id="TriTrypDB:BSAL_71470"/>